<evidence type="ECO:0000313" key="3">
    <source>
        <dbReference type="EMBL" id="KAF9478806.1"/>
    </source>
</evidence>
<name>A0A9P6CT03_9AGAR</name>
<feature type="binding site" evidence="1">
    <location>
        <position position="960"/>
    </location>
    <ligand>
        <name>2-oxoglutarate</name>
        <dbReference type="ChEBI" id="CHEBI:16810"/>
    </ligand>
</feature>
<sequence length="1055" mass="119459">MKIPCSWNDRSPLKDEPFLTMFSSAYRESGNRIRDPALITRTMEELQERTDFIVKGWLDYAFAHAVDVPPQNQSVCPAVDGTTIRLFVEVYLQLSRNEIGKALQALNRARNTKGFQFVGLDFNRPRAASPCLALERNPDFITESAVSHTIEFGDRCKIIVAGPSLQWLERNQKNEDNDRPLERCPGCNSATPKNHAAGGQVDEHNPISKALSTPNARNLRPSKQITNQQEPLFRDTVENATKPKKFQGMKFRRIASTENNRRDPSILPANEEKAKFSGRSLSLEHQIICKRPRGPSAERESKRSRVIAQTLEHPELLSNPVNGTCKCTKRQKTTPIVSNHPEHDASVNITETVQCVKLEDPIHTSLSLRPPLNVENLLRFTPYHLAQEDVNEKAVAKQMLDLVAAPPPSPTPATLLESQLTIIPLGAKSELKDIKSTISYTENNIPLSTPQLPLEDLPSITCKPPLSKFPPIWAQSRQEVCESFDWFRSYQGGVYFSREMSKGYLLSGFPSSRDRFEHRGRLIISHGGGKSESMHSINGHVSCQPASDQIAQDKSVRALLNNHKSKRPLALLIDDKYALFPYDLGSKGITYAVLGFYTVESAWAEYQPANNNSGHVVRYMFAFRWCEDQGQPWWHSDMPGRESLTQPVTSGHSAESVPGIFDTERGEPESFLHSNTESRTCRTCRKESPRVFTTRWVCLMPDCRMFWRQVEEPYTGYFLSGDLRYHPRFLDLPPYKALPFGFREIVASLPPIDTTRGSKNYHFTRGFHCIKCGRLSCRSQWEKWQCLGCGESFKVDEILRHAHEIWNQKLPVSFKDYLINPFSDIISVPSATFFHDDGRGRIQTFILPEERGRIHHIQPGSVNGRKEADSLFLEYQRQAASGILKFRRWPMRAHKCRGPLLTNYFSHNAGEPYKYVGGDANTVPFECAPAACQSRDLIQKRIKQALGVSTEFNEVLSVAYMERQKMAFHSDDEIGLGPLVASLSLGSPALMHFRLQGRYDPEREKKGILLSIVLRHGDILVMDGADIQEYYEHTVVPNNFRIAATARQIGSAHRA</sequence>
<gene>
    <name evidence="3" type="ORF">BDN70DRAFT_859395</name>
</gene>
<proteinExistence type="predicted"/>
<dbReference type="GO" id="GO:0051747">
    <property type="term" value="F:cytosine C-5 DNA demethylase activity"/>
    <property type="evidence" value="ECO:0007669"/>
    <property type="project" value="TreeGrafter"/>
</dbReference>
<dbReference type="InterPro" id="IPR027450">
    <property type="entry name" value="AlkB-like"/>
</dbReference>
<dbReference type="Proteomes" id="UP000807469">
    <property type="component" value="Unassembled WGS sequence"/>
</dbReference>
<dbReference type="Gene3D" id="2.60.120.590">
    <property type="entry name" value="Alpha-ketoglutarate-dependent dioxygenase AlkB-like"/>
    <property type="match status" value="1"/>
</dbReference>
<evidence type="ECO:0000256" key="1">
    <source>
        <dbReference type="PIRSR" id="PIRSR632852-1"/>
    </source>
</evidence>
<protein>
    <recommendedName>
        <fullName evidence="2">Alpha-ketoglutarate-dependent dioxygenase AlkB-like domain-containing protein</fullName>
    </recommendedName>
</protein>
<comment type="caution">
    <text evidence="3">The sequence shown here is derived from an EMBL/GenBank/DDBJ whole genome shotgun (WGS) entry which is preliminary data.</text>
</comment>
<evidence type="ECO:0000259" key="2">
    <source>
        <dbReference type="Pfam" id="PF13532"/>
    </source>
</evidence>
<feature type="binding site" evidence="1">
    <location>
        <position position="969"/>
    </location>
    <ligand>
        <name>2-oxoglutarate</name>
        <dbReference type="ChEBI" id="CHEBI:16810"/>
    </ligand>
</feature>
<dbReference type="GO" id="GO:0008198">
    <property type="term" value="F:ferrous iron binding"/>
    <property type="evidence" value="ECO:0007669"/>
    <property type="project" value="TreeGrafter"/>
</dbReference>
<dbReference type="GO" id="GO:0006307">
    <property type="term" value="P:DNA alkylation repair"/>
    <property type="evidence" value="ECO:0007669"/>
    <property type="project" value="TreeGrafter"/>
</dbReference>
<dbReference type="PANTHER" id="PTHR31573">
    <property type="entry name" value="ALPHA-KETOGLUTARATE-DEPENDENT DIOXYGENASE ALKB HOMOLOG 2"/>
    <property type="match status" value="1"/>
</dbReference>
<dbReference type="InterPro" id="IPR032852">
    <property type="entry name" value="ALKBH2"/>
</dbReference>
<dbReference type="SUPFAM" id="SSF51197">
    <property type="entry name" value="Clavaminate synthase-like"/>
    <property type="match status" value="1"/>
</dbReference>
<feature type="binding site" evidence="1">
    <location>
        <position position="972"/>
    </location>
    <ligand>
        <name>substrate</name>
    </ligand>
</feature>
<feature type="domain" description="Alpha-ketoglutarate-dependent dioxygenase AlkB-like" evidence="2">
    <location>
        <begin position="909"/>
        <end position="1037"/>
    </location>
</feature>
<dbReference type="Pfam" id="PF13532">
    <property type="entry name" value="2OG-FeII_Oxy_2"/>
    <property type="match status" value="1"/>
</dbReference>
<dbReference type="OrthoDB" id="2163491at2759"/>
<organism evidence="3 4">
    <name type="scientific">Pholiota conissans</name>
    <dbReference type="NCBI Taxonomy" id="109636"/>
    <lineage>
        <taxon>Eukaryota</taxon>
        <taxon>Fungi</taxon>
        <taxon>Dikarya</taxon>
        <taxon>Basidiomycota</taxon>
        <taxon>Agaricomycotina</taxon>
        <taxon>Agaricomycetes</taxon>
        <taxon>Agaricomycetidae</taxon>
        <taxon>Agaricales</taxon>
        <taxon>Agaricineae</taxon>
        <taxon>Strophariaceae</taxon>
        <taxon>Pholiota</taxon>
    </lineage>
</organism>
<evidence type="ECO:0000313" key="4">
    <source>
        <dbReference type="Proteomes" id="UP000807469"/>
    </source>
</evidence>
<feature type="binding site" evidence="1">
    <location>
        <position position="1033"/>
    </location>
    <ligand>
        <name>2-oxoglutarate</name>
        <dbReference type="ChEBI" id="CHEBI:16810"/>
    </ligand>
</feature>
<dbReference type="InterPro" id="IPR037151">
    <property type="entry name" value="AlkB-like_sf"/>
</dbReference>
<reference evidence="3" key="1">
    <citation type="submission" date="2020-11" db="EMBL/GenBank/DDBJ databases">
        <authorList>
            <consortium name="DOE Joint Genome Institute"/>
            <person name="Ahrendt S."/>
            <person name="Riley R."/>
            <person name="Andreopoulos W."/>
            <person name="Labutti K."/>
            <person name="Pangilinan J."/>
            <person name="Ruiz-Duenas F.J."/>
            <person name="Barrasa J.M."/>
            <person name="Sanchez-Garcia M."/>
            <person name="Camarero S."/>
            <person name="Miyauchi S."/>
            <person name="Serrano A."/>
            <person name="Linde D."/>
            <person name="Babiker R."/>
            <person name="Drula E."/>
            <person name="Ayuso-Fernandez I."/>
            <person name="Pacheco R."/>
            <person name="Padilla G."/>
            <person name="Ferreira P."/>
            <person name="Barriuso J."/>
            <person name="Kellner H."/>
            <person name="Castanera R."/>
            <person name="Alfaro M."/>
            <person name="Ramirez L."/>
            <person name="Pisabarro A.G."/>
            <person name="Kuo A."/>
            <person name="Tritt A."/>
            <person name="Lipzen A."/>
            <person name="He G."/>
            <person name="Yan M."/>
            <person name="Ng V."/>
            <person name="Cullen D."/>
            <person name="Martin F."/>
            <person name="Rosso M.-N."/>
            <person name="Henrissat B."/>
            <person name="Hibbett D."/>
            <person name="Martinez A.T."/>
            <person name="Grigoriev I.V."/>
        </authorList>
    </citation>
    <scope>NUCLEOTIDE SEQUENCE</scope>
    <source>
        <strain evidence="3">CIRM-BRFM 674</strain>
    </source>
</reference>
<keyword evidence="4" id="KW-1185">Reference proteome</keyword>
<dbReference type="AlphaFoldDB" id="A0A9P6CT03"/>
<dbReference type="PANTHER" id="PTHR31573:SF4">
    <property type="entry name" value="FE2OG DIOXYGENASE DOMAIN-CONTAINING PROTEIN"/>
    <property type="match status" value="1"/>
</dbReference>
<dbReference type="GO" id="GO:0035516">
    <property type="term" value="F:broad specificity oxidative DNA demethylase activity"/>
    <property type="evidence" value="ECO:0007669"/>
    <property type="project" value="TreeGrafter"/>
</dbReference>
<dbReference type="EMBL" id="MU155226">
    <property type="protein sequence ID" value="KAF9478806.1"/>
    <property type="molecule type" value="Genomic_DNA"/>
</dbReference>
<accession>A0A9P6CT03</accession>